<evidence type="ECO:0000313" key="2">
    <source>
        <dbReference type="EMBL" id="AKH48546.1"/>
    </source>
</evidence>
<sequence>MLKCVMQSKWRKAKLNIKQKLLKVMTMVGKMNLSLFLYLCLFCYWVTLFSLTTLTFVIN</sequence>
<reference evidence="2" key="2">
    <citation type="submission" date="2015-03" db="EMBL/GenBank/DDBJ databases">
        <authorList>
            <person name="Chow C.-E.T."/>
            <person name="Winget D.M."/>
            <person name="White R.A.III."/>
            <person name="Hallam S.J."/>
            <person name="Suttle C.A."/>
        </authorList>
    </citation>
    <scope>NUCLEOTIDE SEQUENCE</scope>
    <source>
        <strain evidence="2">Oxic1_10</strain>
    </source>
</reference>
<proteinExistence type="predicted"/>
<keyword evidence="1" id="KW-0472">Membrane</keyword>
<evidence type="ECO:0000256" key="1">
    <source>
        <dbReference type="SAM" id="Phobius"/>
    </source>
</evidence>
<organism evidence="2">
    <name type="scientific">uncultured marine virus</name>
    <dbReference type="NCBI Taxonomy" id="186617"/>
    <lineage>
        <taxon>Viruses</taxon>
        <taxon>environmental samples</taxon>
    </lineage>
</organism>
<reference evidence="2" key="1">
    <citation type="journal article" date="2015" name="Front. Microbiol.">
        <title>Combining genomic sequencing methods to explore viral diversity and reveal potential virus-host interactions.</title>
        <authorList>
            <person name="Chow C.E."/>
            <person name="Winget D.M."/>
            <person name="White R.A.III."/>
            <person name="Hallam S.J."/>
            <person name="Suttle C.A."/>
        </authorList>
    </citation>
    <scope>NUCLEOTIDE SEQUENCE</scope>
    <source>
        <strain evidence="2">Oxic1_10</strain>
    </source>
</reference>
<dbReference type="EMBL" id="KR029605">
    <property type="protein sequence ID" value="AKH48546.1"/>
    <property type="molecule type" value="Genomic_DNA"/>
</dbReference>
<name>A0A0F7LBF7_9VIRU</name>
<keyword evidence="1" id="KW-0812">Transmembrane</keyword>
<keyword evidence="1" id="KW-1133">Transmembrane helix</keyword>
<feature type="transmembrane region" description="Helical" evidence="1">
    <location>
        <begin position="35"/>
        <end position="58"/>
    </location>
</feature>
<protein>
    <submittedName>
        <fullName evidence="2">Uncharacterized protein</fullName>
    </submittedName>
</protein>
<accession>A0A0F7LBF7</accession>